<dbReference type="InterPro" id="IPR034392">
    <property type="entry name" value="TatSF1-like_RRM1"/>
</dbReference>
<evidence type="ECO:0000256" key="12">
    <source>
        <dbReference type="ARBA" id="ARBA00022884"/>
    </source>
</evidence>
<dbReference type="Pfam" id="PF00076">
    <property type="entry name" value="RRM_1"/>
    <property type="match status" value="1"/>
</dbReference>
<evidence type="ECO:0000256" key="10">
    <source>
        <dbReference type="ARBA" id="ARBA00022763"/>
    </source>
</evidence>
<dbReference type="VEuPathDB" id="VectorBase:SCAU006585"/>
<evidence type="ECO:0000256" key="16">
    <source>
        <dbReference type="ARBA" id="ARBA00023163"/>
    </source>
</evidence>
<feature type="compositionally biased region" description="Basic and acidic residues" evidence="23">
    <location>
        <begin position="692"/>
        <end position="702"/>
    </location>
</feature>
<dbReference type="InterPro" id="IPR012677">
    <property type="entry name" value="Nucleotide-bd_a/b_plait_sf"/>
</dbReference>
<evidence type="ECO:0000256" key="17">
    <source>
        <dbReference type="ARBA" id="ARBA00023187"/>
    </source>
</evidence>
<comment type="subunit">
    <text evidence="20">Component of the 17S U2 SnRNP complex, a ribonucleoprotein complex that contains small nuclear RNA (snRNA) U2 and a number of specific proteins. Within the 17S U2 SnRNP complex, interacts (via UHM region) directly with SF3B1. Component of a complex which is at least composed of HTATSF1/Tat-SF1, the P-TEFb complex components CDK9 and CCNT1, RNA polymerase II, SUPT5H, and NCL/nucleolin. Interacts with GTF2F2/RAP30 and POLR2A. Interacts with TCERG1/CA150. Interacts with (poly-ADP-ribosylated) RPA1; promoting HTATSF1 recruitment to DNA damage sites. Interacts (when phosphorylated) with TOPBP1; promoting recruitment of TOPBP1 to DNA damage sites during S-phase.</text>
</comment>
<evidence type="ECO:0000256" key="14">
    <source>
        <dbReference type="ARBA" id="ARBA00023015"/>
    </source>
</evidence>
<dbReference type="InterPro" id="IPR034393">
    <property type="entry name" value="TatSF1-like"/>
</dbReference>
<evidence type="ECO:0000256" key="3">
    <source>
        <dbReference type="ARBA" id="ARBA00007747"/>
    </source>
</evidence>
<feature type="compositionally biased region" description="Polar residues" evidence="23">
    <location>
        <begin position="128"/>
        <end position="141"/>
    </location>
</feature>
<evidence type="ECO:0000256" key="18">
    <source>
        <dbReference type="ARBA" id="ARBA00023204"/>
    </source>
</evidence>
<keyword evidence="16" id="KW-0804">Transcription</keyword>
<evidence type="ECO:0000256" key="13">
    <source>
        <dbReference type="ARBA" id="ARBA00022990"/>
    </source>
</evidence>
<name>A0A1I8PBJ2_STOCA</name>
<dbReference type="InterPro" id="IPR035979">
    <property type="entry name" value="RBD_domain_sf"/>
</dbReference>
<keyword evidence="12 22" id="KW-0694">RNA-binding</keyword>
<feature type="compositionally biased region" description="Low complexity" evidence="23">
    <location>
        <begin position="211"/>
        <end position="223"/>
    </location>
</feature>
<dbReference type="EnsemblMetazoa" id="SCAU006585-RA">
    <property type="protein sequence ID" value="SCAU006585-PA"/>
    <property type="gene ID" value="SCAU006585"/>
</dbReference>
<dbReference type="Gene3D" id="3.30.70.330">
    <property type="match status" value="2"/>
</dbReference>
<dbReference type="SMART" id="SM00360">
    <property type="entry name" value="RRM"/>
    <property type="match status" value="2"/>
</dbReference>
<dbReference type="PROSITE" id="PS50102">
    <property type="entry name" value="RRM"/>
    <property type="match status" value="2"/>
</dbReference>
<keyword evidence="5" id="KW-1017">Isopeptide bond</keyword>
<keyword evidence="26" id="KW-1185">Reference proteome</keyword>
<feature type="domain" description="RRM" evidence="24">
    <location>
        <begin position="582"/>
        <end position="667"/>
    </location>
</feature>
<dbReference type="GO" id="GO:0006281">
    <property type="term" value="P:DNA repair"/>
    <property type="evidence" value="ECO:0007669"/>
    <property type="project" value="UniProtKB-KW"/>
</dbReference>
<dbReference type="OrthoDB" id="10258585at2759"/>
<dbReference type="GO" id="GO:0003723">
    <property type="term" value="F:RNA binding"/>
    <property type="evidence" value="ECO:0007669"/>
    <property type="project" value="UniProtKB-UniRule"/>
</dbReference>
<keyword evidence="11" id="KW-0832">Ubl conjugation</keyword>
<evidence type="ECO:0000256" key="9">
    <source>
        <dbReference type="ARBA" id="ARBA00022737"/>
    </source>
</evidence>
<keyword evidence="19" id="KW-0539">Nucleus</keyword>
<dbReference type="GO" id="GO:0005684">
    <property type="term" value="C:U2-type spliceosomal complex"/>
    <property type="evidence" value="ECO:0007669"/>
    <property type="project" value="TreeGrafter"/>
</dbReference>
<dbReference type="GO" id="GO:0005686">
    <property type="term" value="C:U2 snRNP"/>
    <property type="evidence" value="ECO:0007669"/>
    <property type="project" value="TreeGrafter"/>
</dbReference>
<organism evidence="25 26">
    <name type="scientific">Stomoxys calcitrans</name>
    <name type="common">Stable fly</name>
    <name type="synonym">Conops calcitrans</name>
    <dbReference type="NCBI Taxonomy" id="35570"/>
    <lineage>
        <taxon>Eukaryota</taxon>
        <taxon>Metazoa</taxon>
        <taxon>Ecdysozoa</taxon>
        <taxon>Arthropoda</taxon>
        <taxon>Hexapoda</taxon>
        <taxon>Insecta</taxon>
        <taxon>Pterygota</taxon>
        <taxon>Neoptera</taxon>
        <taxon>Endopterygota</taxon>
        <taxon>Diptera</taxon>
        <taxon>Brachycera</taxon>
        <taxon>Muscomorpha</taxon>
        <taxon>Muscoidea</taxon>
        <taxon>Muscidae</taxon>
        <taxon>Stomoxys</taxon>
    </lineage>
</organism>
<feature type="compositionally biased region" description="Basic and acidic residues" evidence="23">
    <location>
        <begin position="710"/>
        <end position="722"/>
    </location>
</feature>
<evidence type="ECO:0000259" key="24">
    <source>
        <dbReference type="PROSITE" id="PS50102"/>
    </source>
</evidence>
<keyword evidence="14" id="KW-0805">Transcription regulation</keyword>
<keyword evidence="17" id="KW-0508">mRNA splicing</keyword>
<accession>A0A1I8PBJ2</accession>
<feature type="region of interest" description="Disordered" evidence="23">
    <location>
        <begin position="692"/>
        <end position="805"/>
    </location>
</feature>
<dbReference type="AlphaFoldDB" id="A0A1I8PBJ2"/>
<evidence type="ECO:0000313" key="26">
    <source>
        <dbReference type="Proteomes" id="UP000095300"/>
    </source>
</evidence>
<feature type="compositionally biased region" description="Basic and acidic residues" evidence="23">
    <location>
        <begin position="731"/>
        <end position="750"/>
    </location>
</feature>
<dbReference type="PANTHER" id="PTHR15608">
    <property type="entry name" value="SPLICING FACTOR U2AF-ASSOCIATED PROTEIN 2"/>
    <property type="match status" value="1"/>
</dbReference>
<feature type="region of interest" description="Disordered" evidence="23">
    <location>
        <begin position="1"/>
        <end position="235"/>
    </location>
</feature>
<keyword evidence="18" id="KW-0234">DNA repair</keyword>
<evidence type="ECO:0000256" key="8">
    <source>
        <dbReference type="ARBA" id="ARBA00022728"/>
    </source>
</evidence>
<dbReference type="KEGG" id="scac:106089952"/>
<dbReference type="InterPro" id="IPR000504">
    <property type="entry name" value="RRM_dom"/>
</dbReference>
<feature type="compositionally biased region" description="Basic and acidic residues" evidence="23">
    <location>
        <begin position="11"/>
        <end position="36"/>
    </location>
</feature>
<evidence type="ECO:0000256" key="6">
    <source>
        <dbReference type="ARBA" id="ARBA00022553"/>
    </source>
</evidence>
<feature type="domain" description="RRM" evidence="24">
    <location>
        <begin position="451"/>
        <end position="536"/>
    </location>
</feature>
<evidence type="ECO:0000256" key="23">
    <source>
        <dbReference type="SAM" id="MobiDB-lite"/>
    </source>
</evidence>
<dbReference type="STRING" id="35570.A0A1I8PBJ2"/>
<keyword evidence="4" id="KW-0158">Chromosome</keyword>
<dbReference type="EnsemblMetazoa" id="SCAU006585-RB">
    <property type="protein sequence ID" value="SCAU006585-PB"/>
    <property type="gene ID" value="SCAU006585"/>
</dbReference>
<sequence>MSECPTDESTDIDKQETIKDEANNERDSSQTKDNLETGHTMKVVGVNTCQEPLTKAANEEVSAVIENPDTKQTGQTSITKKISAETNADKGHSGTGIPSTENIDGVSKGEASSLGADDDRLTHAKSVNVDSLPTSSIGGKTSSDESEVKCDRKPLTEEVSSISCQKEEEQVPNPHKSSQAISNNKEETFSQEKSDEPSMTHTEASFREKQSSIPPKSSSSPSASKHDENVTYTEDGSAIYTDPATKYQYKWCTIANNWTPMVAQTQSSASSAASSSSNPYENEHYKWCQETQKWIPKQAQTQVTETEHYKWDAQKQEWLPKQAALSASDQAPSSDNVYDIDEDGQRIYTDKDGTVFFWDVEKNAWFPKIDDDFMARYQMSYGFIDNTSEAENEKRQLEQKAAELREKELQRMTEEAKRNSEEAAKSAAGPVKRKAPQEPPKWFDIDPEHNTKVYVSNLPLDITLDEFAEVMGKCGMIMRDPQTQKFKLKLYTEADGQIKGDGLCDYIKVESVNLALKILDEYVLRGHKIRVQPAKFQMRGEYNPALKPKRKKKDKEKLAKIKEKLFDWRPEKMRGERSKNEKTVIIKNLFHPELFEKEVQLILDYQNDLREECSKCGTVRKVVIYDRHSEGIAQINMSSPEEADLVIQMMQGRFFGKRQLKAEHWDGKTKYKIEETEEEIKKRLNKWDSYLETDKSDTKEPNSEDSANAPRDKDNIPEKTGIEEPNPEDSANVRRDEDTKTKKSDIKEPILEDSANGPRHEDTKIEESDIKESNPEDSAIGPRDDDTKIDNSLNPAEELAENTVP</sequence>
<feature type="compositionally biased region" description="Basic and acidic residues" evidence="23">
    <location>
        <begin position="758"/>
        <end position="774"/>
    </location>
</feature>
<dbReference type="EnsemblMetazoa" id="SCAU006585-RC">
    <property type="protein sequence ID" value="SCAU006585-PC"/>
    <property type="gene ID" value="SCAU006585"/>
</dbReference>
<evidence type="ECO:0000256" key="15">
    <source>
        <dbReference type="ARBA" id="ARBA00023159"/>
    </source>
</evidence>
<dbReference type="GO" id="GO:0005694">
    <property type="term" value="C:chromosome"/>
    <property type="evidence" value="ECO:0007669"/>
    <property type="project" value="UniProtKB-SubCell"/>
</dbReference>
<evidence type="ECO:0000256" key="2">
    <source>
        <dbReference type="ARBA" id="ARBA00004286"/>
    </source>
</evidence>
<evidence type="ECO:0000256" key="7">
    <source>
        <dbReference type="ARBA" id="ARBA00022664"/>
    </source>
</evidence>
<protein>
    <recommendedName>
        <fullName evidence="21">17S U2 SnRNP complex component HTATSF1</fullName>
    </recommendedName>
</protein>
<evidence type="ECO:0000256" key="5">
    <source>
        <dbReference type="ARBA" id="ARBA00022499"/>
    </source>
</evidence>
<evidence type="ECO:0000256" key="1">
    <source>
        <dbReference type="ARBA" id="ARBA00004123"/>
    </source>
</evidence>
<feature type="compositionally biased region" description="Basic and acidic residues" evidence="23">
    <location>
        <begin position="411"/>
        <end position="424"/>
    </location>
</feature>
<keyword evidence="9" id="KW-0677">Repeat</keyword>
<evidence type="ECO:0000256" key="11">
    <source>
        <dbReference type="ARBA" id="ARBA00022843"/>
    </source>
</evidence>
<dbReference type="FunFam" id="3.30.70.330:FF:000105">
    <property type="entry name" value="HIV Tat-specific factor 1 homolog"/>
    <property type="match status" value="1"/>
</dbReference>
<keyword evidence="15" id="KW-0010">Activator</keyword>
<reference evidence="25" key="2">
    <citation type="submission" date="2020-05" db="UniProtKB">
        <authorList>
            <consortium name="EnsemblMetazoa"/>
        </authorList>
    </citation>
    <scope>IDENTIFICATION</scope>
    <source>
        <strain evidence="25">USDA</strain>
    </source>
</reference>
<feature type="compositionally biased region" description="Basic and acidic residues" evidence="23">
    <location>
        <begin position="184"/>
        <end position="210"/>
    </location>
</feature>
<dbReference type="Proteomes" id="UP000095300">
    <property type="component" value="Unassembled WGS sequence"/>
</dbReference>
<keyword evidence="6" id="KW-0597">Phosphoprotein</keyword>
<keyword evidence="7" id="KW-0507">mRNA processing</keyword>
<evidence type="ECO:0000256" key="21">
    <source>
        <dbReference type="ARBA" id="ARBA00073773"/>
    </source>
</evidence>
<feature type="compositionally biased region" description="Acidic residues" evidence="23">
    <location>
        <begin position="1"/>
        <end position="10"/>
    </location>
</feature>
<feature type="region of interest" description="Disordered" evidence="23">
    <location>
        <begin position="411"/>
        <end position="443"/>
    </location>
</feature>
<keyword evidence="10" id="KW-0227">DNA damage</keyword>
<comment type="similarity">
    <text evidence="3">Belongs to the HTATSF1 family.</text>
</comment>
<dbReference type="PANTHER" id="PTHR15608:SF0">
    <property type="entry name" value="HIV TAT-SPECIFIC FACTOR 1"/>
    <property type="match status" value="1"/>
</dbReference>
<evidence type="ECO:0000256" key="4">
    <source>
        <dbReference type="ARBA" id="ARBA00022454"/>
    </source>
</evidence>
<dbReference type="GO" id="GO:0000398">
    <property type="term" value="P:mRNA splicing, via spliceosome"/>
    <property type="evidence" value="ECO:0007669"/>
    <property type="project" value="InterPro"/>
</dbReference>
<evidence type="ECO:0000256" key="22">
    <source>
        <dbReference type="PROSITE-ProRule" id="PRU00176"/>
    </source>
</evidence>
<evidence type="ECO:0000256" key="20">
    <source>
        <dbReference type="ARBA" id="ARBA00062124"/>
    </source>
</evidence>
<keyword evidence="8" id="KW-0747">Spliceosome</keyword>
<evidence type="ECO:0000256" key="19">
    <source>
        <dbReference type="ARBA" id="ARBA00023242"/>
    </source>
</evidence>
<proteinExistence type="inferred from homology"/>
<feature type="compositionally biased region" description="Basic and acidic residues" evidence="23">
    <location>
        <begin position="142"/>
        <end position="156"/>
    </location>
</feature>
<feature type="compositionally biased region" description="Polar residues" evidence="23">
    <location>
        <begin position="70"/>
        <end position="86"/>
    </location>
</feature>
<keyword evidence="13" id="KW-0007">Acetylation</keyword>
<dbReference type="CDD" id="cd12282">
    <property type="entry name" value="RRM2_TatSF1_like"/>
    <property type="match status" value="1"/>
</dbReference>
<gene>
    <name evidence="25" type="primary">106089952</name>
</gene>
<reference evidence="25 26" key="1">
    <citation type="submission" date="2015-05" db="EMBL/GenBank/DDBJ databases">
        <authorList>
            <person name="Wilson R.K."/>
            <person name="Warren W.C."/>
            <person name="Olafson P."/>
        </authorList>
    </citation>
    <scope>NUCLEOTIDE SEQUENCE [LARGE SCALE GENOMIC DNA]</scope>
    <source>
        <strain evidence="25 26">USDA</strain>
    </source>
</reference>
<dbReference type="FunFam" id="3.30.70.330:FF:000202">
    <property type="entry name" value="HIV Tat-specific factor 1"/>
    <property type="match status" value="1"/>
</dbReference>
<dbReference type="SUPFAM" id="SSF54928">
    <property type="entry name" value="RNA-binding domain, RBD"/>
    <property type="match status" value="2"/>
</dbReference>
<comment type="subcellular location">
    <subcellularLocation>
        <location evidence="2">Chromosome</location>
    </subcellularLocation>
    <subcellularLocation>
        <location evidence="1">Nucleus</location>
    </subcellularLocation>
</comment>
<dbReference type="CDD" id="cd12281">
    <property type="entry name" value="RRM1_TatSF1_like"/>
    <property type="match status" value="1"/>
</dbReference>
<evidence type="ECO:0000313" key="25">
    <source>
        <dbReference type="EnsemblMetazoa" id="SCAU006585-PA"/>
    </source>
</evidence>